<dbReference type="SUPFAM" id="SSF57667">
    <property type="entry name" value="beta-beta-alpha zinc fingers"/>
    <property type="match status" value="2"/>
</dbReference>
<dbReference type="PANTHER" id="PTHR40626:SF11">
    <property type="entry name" value="ZINC FINGER PROTEIN YPR022C"/>
    <property type="match status" value="1"/>
</dbReference>
<evidence type="ECO:0000256" key="1">
    <source>
        <dbReference type="ARBA" id="ARBA00004123"/>
    </source>
</evidence>
<evidence type="ECO:0000313" key="11">
    <source>
        <dbReference type="Proteomes" id="UP000765509"/>
    </source>
</evidence>
<evidence type="ECO:0000313" key="10">
    <source>
        <dbReference type="EMBL" id="MBW0495446.1"/>
    </source>
</evidence>
<dbReference type="Gene3D" id="3.30.160.60">
    <property type="entry name" value="Classic Zinc Finger"/>
    <property type="match status" value="2"/>
</dbReference>
<evidence type="ECO:0000256" key="3">
    <source>
        <dbReference type="ARBA" id="ARBA00022737"/>
    </source>
</evidence>
<feature type="compositionally biased region" description="Basic and acidic residues" evidence="8">
    <location>
        <begin position="188"/>
        <end position="215"/>
    </location>
</feature>
<feature type="compositionally biased region" description="Low complexity" evidence="8">
    <location>
        <begin position="413"/>
        <end position="447"/>
    </location>
</feature>
<dbReference type="EMBL" id="AVOT02013102">
    <property type="protein sequence ID" value="MBW0495446.1"/>
    <property type="molecule type" value="Genomic_DNA"/>
</dbReference>
<keyword evidence="4 7" id="KW-0863">Zinc-finger</keyword>
<keyword evidence="5" id="KW-0862">Zinc</keyword>
<evidence type="ECO:0000256" key="7">
    <source>
        <dbReference type="PROSITE-ProRule" id="PRU00042"/>
    </source>
</evidence>
<sequence length="633" mass="72218">MSFSCTENFEAQLMRVNSTSNFDESVESLIPSFLSNHQDDFSYLESNCNSNEMILPTSDQFMMERLEILSEDFNPSNLIKIKSPLEFDPNNPFPTDSSRSIQEVLKSCPIISHPIDTSITSFSQSSPNLMDNELNLDSNFLQASIGQQEPSSSSSSSSIDNPIHHHHQQQQQIHHPIHQQNQSNPQEHQFKQQEHQFNQQERHFNQQEHQFDQQEHPFNQKEHQFNQQENQFDQQEQLQSIDLDLNLNSIYDLNQNFQLHPSNYLHSSINLINSTFVPSNDQHSFGHHDQFFNQNMQSINPSNQLDQNQFLESNSFINQLPINSFDFHPNTKLSCSTSNSFQFNQSSDPNLSFDSQTDDSLITSISSNGFSSVGFLSQNDHEDWDFKHLENFNHYSNWKHSPGSSKSPIQLFSSGSEPSPTPPQTSSRSSESPTKPFKSKARSSLSSRLFSRSSMNNFDYSKLPTKRSRGRRPIVSPELGLPIPDGRLLIGLQSVPGGQAFDPSLNPNADTVKFCELTKTGKRKKIFICQVKACGKCFKRSEHLKRHVRSIHTNDKPYDCPWPTCFRSFSRHDNLNQHLRVHRLESNGEVLNGLHIGSDGVLRLDLDETPVDPTPLGLKNVALNEPFLFPDGV</sequence>
<keyword evidence="11" id="KW-1185">Reference proteome</keyword>
<accession>A0A9Q3H8P9</accession>
<dbReference type="InterPro" id="IPR051059">
    <property type="entry name" value="VerF-like"/>
</dbReference>
<dbReference type="GO" id="GO:0000785">
    <property type="term" value="C:chromatin"/>
    <property type="evidence" value="ECO:0007669"/>
    <property type="project" value="TreeGrafter"/>
</dbReference>
<name>A0A9Q3H8P9_9BASI</name>
<dbReference type="PROSITE" id="PS50157">
    <property type="entry name" value="ZINC_FINGER_C2H2_2"/>
    <property type="match status" value="2"/>
</dbReference>
<dbReference type="GO" id="GO:0005634">
    <property type="term" value="C:nucleus"/>
    <property type="evidence" value="ECO:0007669"/>
    <property type="project" value="UniProtKB-SubCell"/>
</dbReference>
<dbReference type="InterPro" id="IPR036236">
    <property type="entry name" value="Znf_C2H2_sf"/>
</dbReference>
<dbReference type="PANTHER" id="PTHR40626">
    <property type="entry name" value="MIP31509P"/>
    <property type="match status" value="1"/>
</dbReference>
<feature type="region of interest" description="Disordered" evidence="8">
    <location>
        <begin position="406"/>
        <end position="447"/>
    </location>
</feature>
<reference evidence="10" key="1">
    <citation type="submission" date="2021-03" db="EMBL/GenBank/DDBJ databases">
        <title>Draft genome sequence of rust myrtle Austropuccinia psidii MF-1, a brazilian biotype.</title>
        <authorList>
            <person name="Quecine M.C."/>
            <person name="Pachon D.M.R."/>
            <person name="Bonatelli M.L."/>
            <person name="Correr F.H."/>
            <person name="Franceschini L.M."/>
            <person name="Leite T.F."/>
            <person name="Margarido G.R.A."/>
            <person name="Almeida C.A."/>
            <person name="Ferrarezi J.A."/>
            <person name="Labate C.A."/>
        </authorList>
    </citation>
    <scope>NUCLEOTIDE SEQUENCE</scope>
    <source>
        <strain evidence="10">MF-1</strain>
    </source>
</reference>
<feature type="region of interest" description="Disordered" evidence="8">
    <location>
        <begin position="145"/>
        <end position="215"/>
    </location>
</feature>
<feature type="domain" description="C2H2-type" evidence="9">
    <location>
        <begin position="527"/>
        <end position="557"/>
    </location>
</feature>
<dbReference type="SMART" id="SM00355">
    <property type="entry name" value="ZnF_C2H2"/>
    <property type="match status" value="2"/>
</dbReference>
<proteinExistence type="predicted"/>
<comment type="caution">
    <text evidence="10">The sequence shown here is derived from an EMBL/GenBank/DDBJ whole genome shotgun (WGS) entry which is preliminary data.</text>
</comment>
<evidence type="ECO:0000256" key="4">
    <source>
        <dbReference type="ARBA" id="ARBA00022771"/>
    </source>
</evidence>
<keyword evidence="3" id="KW-0677">Repeat</keyword>
<feature type="domain" description="C2H2-type" evidence="9">
    <location>
        <begin position="558"/>
        <end position="587"/>
    </location>
</feature>
<keyword evidence="6" id="KW-0539">Nucleus</keyword>
<protein>
    <recommendedName>
        <fullName evidence="9">C2H2-type domain-containing protein</fullName>
    </recommendedName>
</protein>
<evidence type="ECO:0000259" key="9">
    <source>
        <dbReference type="PROSITE" id="PS50157"/>
    </source>
</evidence>
<gene>
    <name evidence="10" type="ORF">O181_035161</name>
</gene>
<evidence type="ECO:0000256" key="8">
    <source>
        <dbReference type="SAM" id="MobiDB-lite"/>
    </source>
</evidence>
<dbReference type="InterPro" id="IPR013087">
    <property type="entry name" value="Znf_C2H2_type"/>
</dbReference>
<keyword evidence="2" id="KW-0479">Metal-binding</keyword>
<dbReference type="OrthoDB" id="6365676at2759"/>
<dbReference type="Proteomes" id="UP000765509">
    <property type="component" value="Unassembled WGS sequence"/>
</dbReference>
<organism evidence="10 11">
    <name type="scientific">Austropuccinia psidii MF-1</name>
    <dbReference type="NCBI Taxonomy" id="1389203"/>
    <lineage>
        <taxon>Eukaryota</taxon>
        <taxon>Fungi</taxon>
        <taxon>Dikarya</taxon>
        <taxon>Basidiomycota</taxon>
        <taxon>Pucciniomycotina</taxon>
        <taxon>Pucciniomycetes</taxon>
        <taxon>Pucciniales</taxon>
        <taxon>Sphaerophragmiaceae</taxon>
        <taxon>Austropuccinia</taxon>
    </lineage>
</organism>
<evidence type="ECO:0000256" key="2">
    <source>
        <dbReference type="ARBA" id="ARBA00022723"/>
    </source>
</evidence>
<dbReference type="GO" id="GO:0000981">
    <property type="term" value="F:DNA-binding transcription factor activity, RNA polymerase II-specific"/>
    <property type="evidence" value="ECO:0007669"/>
    <property type="project" value="InterPro"/>
</dbReference>
<comment type="subcellular location">
    <subcellularLocation>
        <location evidence="1">Nucleus</location>
    </subcellularLocation>
</comment>
<dbReference type="FunFam" id="3.30.160.60:FF:002343">
    <property type="entry name" value="Zinc finger protein 33A"/>
    <property type="match status" value="1"/>
</dbReference>
<dbReference type="GO" id="GO:0000978">
    <property type="term" value="F:RNA polymerase II cis-regulatory region sequence-specific DNA binding"/>
    <property type="evidence" value="ECO:0007669"/>
    <property type="project" value="InterPro"/>
</dbReference>
<evidence type="ECO:0000256" key="5">
    <source>
        <dbReference type="ARBA" id="ARBA00022833"/>
    </source>
</evidence>
<dbReference type="Pfam" id="PF00096">
    <property type="entry name" value="zf-C2H2"/>
    <property type="match status" value="2"/>
</dbReference>
<evidence type="ECO:0000256" key="6">
    <source>
        <dbReference type="ARBA" id="ARBA00023242"/>
    </source>
</evidence>
<dbReference type="GO" id="GO:0008270">
    <property type="term" value="F:zinc ion binding"/>
    <property type="evidence" value="ECO:0007669"/>
    <property type="project" value="UniProtKB-KW"/>
</dbReference>
<feature type="compositionally biased region" description="Low complexity" evidence="8">
    <location>
        <begin position="169"/>
        <end position="187"/>
    </location>
</feature>
<dbReference type="PROSITE" id="PS00028">
    <property type="entry name" value="ZINC_FINGER_C2H2_1"/>
    <property type="match status" value="2"/>
</dbReference>
<dbReference type="AlphaFoldDB" id="A0A9Q3H8P9"/>